<keyword evidence="9 11" id="KW-0460">Magnesium</keyword>
<evidence type="ECO:0000256" key="10">
    <source>
        <dbReference type="ARBA" id="ARBA00022977"/>
    </source>
</evidence>
<dbReference type="GO" id="GO:0004417">
    <property type="term" value="F:hydroxyethylthiazole kinase activity"/>
    <property type="evidence" value="ECO:0007669"/>
    <property type="project" value="UniProtKB-UniRule"/>
</dbReference>
<dbReference type="OrthoDB" id="8909021at2"/>
<feature type="binding site" evidence="11">
    <location>
        <position position="130"/>
    </location>
    <ligand>
        <name>ATP</name>
        <dbReference type="ChEBI" id="CHEBI:30616"/>
    </ligand>
</feature>
<dbReference type="CDD" id="cd01170">
    <property type="entry name" value="THZ_kinase"/>
    <property type="match status" value="1"/>
</dbReference>
<evidence type="ECO:0000256" key="7">
    <source>
        <dbReference type="ARBA" id="ARBA00022777"/>
    </source>
</evidence>
<sequence>MNSTDPHGAAVTTDEVASAIAAVRATSPLVHCITNTVVANFTANVLLAAGAAPAMVNDPAESGVLAGVAGALLINLGTVTSAQAEGMDVAIGAAVAAGVPWVMDPVAIGALPLRTDLARSWARRSPAVIRGNASEIGALAGGLGGRGVDSTASPEEVAQTARTLAAELGTVVAVSGPVDYITDGHRTARVDAGHPLLTRVTGVGCSLGALIGAAVAASGDPFVGAVAGTALVCVAGDLAAADHTGPGSFAVALLDRMSDVRPEDVAARAGLR</sequence>
<reference evidence="12 13" key="1">
    <citation type="submission" date="2019-05" db="EMBL/GenBank/DDBJ databases">
        <title>Nakamurella sp. N5BH11, whole genome shotgun sequence.</title>
        <authorList>
            <person name="Tuo L."/>
        </authorList>
    </citation>
    <scope>NUCLEOTIDE SEQUENCE [LARGE SCALE GENOMIC DNA]</scope>
    <source>
        <strain evidence="12 13">N5BH11</strain>
    </source>
</reference>
<dbReference type="InterPro" id="IPR000417">
    <property type="entry name" value="Hyethyz_kinase"/>
</dbReference>
<evidence type="ECO:0000256" key="9">
    <source>
        <dbReference type="ARBA" id="ARBA00022842"/>
    </source>
</evidence>
<dbReference type="Proteomes" id="UP000306985">
    <property type="component" value="Unassembled WGS sequence"/>
</dbReference>
<proteinExistence type="inferred from homology"/>
<evidence type="ECO:0000313" key="12">
    <source>
        <dbReference type="EMBL" id="TKV58763.1"/>
    </source>
</evidence>
<dbReference type="NCBIfam" id="NF006830">
    <property type="entry name" value="PRK09355.1"/>
    <property type="match status" value="1"/>
</dbReference>
<evidence type="ECO:0000256" key="11">
    <source>
        <dbReference type="HAMAP-Rule" id="MF_00228"/>
    </source>
</evidence>
<evidence type="ECO:0000256" key="6">
    <source>
        <dbReference type="ARBA" id="ARBA00022741"/>
    </source>
</evidence>
<dbReference type="HAMAP" id="MF_00228">
    <property type="entry name" value="Thz_kinase"/>
    <property type="match status" value="1"/>
</dbReference>
<evidence type="ECO:0000256" key="4">
    <source>
        <dbReference type="ARBA" id="ARBA00022679"/>
    </source>
</evidence>
<dbReference type="GO" id="GO:0009228">
    <property type="term" value="P:thiamine biosynthetic process"/>
    <property type="evidence" value="ECO:0007669"/>
    <property type="project" value="UniProtKB-KW"/>
</dbReference>
<organism evidence="12 13">
    <name type="scientific">Nakamurella flava</name>
    <dbReference type="NCBI Taxonomy" id="2576308"/>
    <lineage>
        <taxon>Bacteria</taxon>
        <taxon>Bacillati</taxon>
        <taxon>Actinomycetota</taxon>
        <taxon>Actinomycetes</taxon>
        <taxon>Nakamurellales</taxon>
        <taxon>Nakamurellaceae</taxon>
        <taxon>Nakamurella</taxon>
    </lineage>
</organism>
<protein>
    <recommendedName>
        <fullName evidence="11">Hydroxyethylthiazole kinase</fullName>
        <ecNumber evidence="11">2.7.1.50</ecNumber>
    </recommendedName>
    <alternativeName>
        <fullName evidence="11">4-methyl-5-beta-hydroxyethylthiazole kinase</fullName>
        <shortName evidence="11">TH kinase</shortName>
        <shortName evidence="11">Thz kinase</shortName>
    </alternativeName>
</protein>
<dbReference type="RefSeq" id="WP_137450422.1">
    <property type="nucleotide sequence ID" value="NZ_SZZH01000003.1"/>
</dbReference>
<dbReference type="GO" id="GO:0009229">
    <property type="term" value="P:thiamine diphosphate biosynthetic process"/>
    <property type="evidence" value="ECO:0007669"/>
    <property type="project" value="UniProtKB-UniRule"/>
</dbReference>
<keyword evidence="7 11" id="KW-0418">Kinase</keyword>
<comment type="similarity">
    <text evidence="11">Belongs to the Thz kinase family.</text>
</comment>
<comment type="pathway">
    <text evidence="3 11">Cofactor biosynthesis; thiamine diphosphate biosynthesis; 4-methyl-5-(2-phosphoethyl)-thiazole from 5-(2-hydroxyethyl)-4-methylthiazole: step 1/1.</text>
</comment>
<dbReference type="PIRSF" id="PIRSF000513">
    <property type="entry name" value="Thz_kinase"/>
    <property type="match status" value="1"/>
</dbReference>
<evidence type="ECO:0000313" key="13">
    <source>
        <dbReference type="Proteomes" id="UP000306985"/>
    </source>
</evidence>
<feature type="binding site" evidence="11">
    <location>
        <position position="202"/>
    </location>
    <ligand>
        <name>substrate</name>
    </ligand>
</feature>
<evidence type="ECO:0000256" key="1">
    <source>
        <dbReference type="ARBA" id="ARBA00001771"/>
    </source>
</evidence>
<keyword evidence="10 11" id="KW-0784">Thiamine biosynthesis</keyword>
<dbReference type="UniPathway" id="UPA00060">
    <property type="reaction ID" value="UER00139"/>
</dbReference>
<evidence type="ECO:0000256" key="8">
    <source>
        <dbReference type="ARBA" id="ARBA00022840"/>
    </source>
</evidence>
<comment type="caution">
    <text evidence="12">The sequence shown here is derived from an EMBL/GenBank/DDBJ whole genome shotgun (WGS) entry which is preliminary data.</text>
</comment>
<dbReference type="AlphaFoldDB" id="A0A4U6QF02"/>
<accession>A0A4U6QF02</accession>
<name>A0A4U6QF02_9ACTN</name>
<keyword evidence="6 11" id="KW-0547">Nucleotide-binding</keyword>
<dbReference type="GO" id="GO:0005524">
    <property type="term" value="F:ATP binding"/>
    <property type="evidence" value="ECO:0007669"/>
    <property type="project" value="UniProtKB-UniRule"/>
</dbReference>
<dbReference type="GO" id="GO:0000287">
    <property type="term" value="F:magnesium ion binding"/>
    <property type="evidence" value="ECO:0007669"/>
    <property type="project" value="UniProtKB-UniRule"/>
</dbReference>
<dbReference type="Gene3D" id="3.40.1190.20">
    <property type="match status" value="1"/>
</dbReference>
<feature type="binding site" evidence="11">
    <location>
        <position position="55"/>
    </location>
    <ligand>
        <name>substrate</name>
    </ligand>
</feature>
<feature type="binding site" evidence="11">
    <location>
        <position position="175"/>
    </location>
    <ligand>
        <name>ATP</name>
        <dbReference type="ChEBI" id="CHEBI:30616"/>
    </ligand>
</feature>
<keyword evidence="13" id="KW-1185">Reference proteome</keyword>
<evidence type="ECO:0000256" key="5">
    <source>
        <dbReference type="ARBA" id="ARBA00022723"/>
    </source>
</evidence>
<keyword evidence="8 11" id="KW-0067">ATP-binding</keyword>
<dbReference type="EMBL" id="SZZH01000003">
    <property type="protein sequence ID" value="TKV58763.1"/>
    <property type="molecule type" value="Genomic_DNA"/>
</dbReference>
<dbReference type="SUPFAM" id="SSF53613">
    <property type="entry name" value="Ribokinase-like"/>
    <property type="match status" value="1"/>
</dbReference>
<dbReference type="EC" id="2.7.1.50" evidence="11"/>
<dbReference type="Pfam" id="PF02110">
    <property type="entry name" value="HK"/>
    <property type="match status" value="1"/>
</dbReference>
<gene>
    <name evidence="11 12" type="primary">thiM</name>
    <name evidence="12" type="ORF">FDO65_14710</name>
</gene>
<comment type="catalytic activity">
    <reaction evidence="1 11">
        <text>5-(2-hydroxyethyl)-4-methylthiazole + ATP = 4-methyl-5-(2-phosphooxyethyl)-thiazole + ADP + H(+)</text>
        <dbReference type="Rhea" id="RHEA:24212"/>
        <dbReference type="ChEBI" id="CHEBI:15378"/>
        <dbReference type="ChEBI" id="CHEBI:17957"/>
        <dbReference type="ChEBI" id="CHEBI:30616"/>
        <dbReference type="ChEBI" id="CHEBI:58296"/>
        <dbReference type="ChEBI" id="CHEBI:456216"/>
        <dbReference type="EC" id="2.7.1.50"/>
    </reaction>
</comment>
<dbReference type="PRINTS" id="PR01099">
    <property type="entry name" value="HYETHTZKNASE"/>
</dbReference>
<keyword evidence="4 11" id="KW-0808">Transferase</keyword>
<dbReference type="InterPro" id="IPR029056">
    <property type="entry name" value="Ribokinase-like"/>
</dbReference>
<comment type="cofactor">
    <cofactor evidence="2 11">
        <name>Mg(2+)</name>
        <dbReference type="ChEBI" id="CHEBI:18420"/>
    </cofactor>
</comment>
<evidence type="ECO:0000256" key="2">
    <source>
        <dbReference type="ARBA" id="ARBA00001946"/>
    </source>
</evidence>
<evidence type="ECO:0000256" key="3">
    <source>
        <dbReference type="ARBA" id="ARBA00004868"/>
    </source>
</evidence>
<keyword evidence="5 11" id="KW-0479">Metal-binding</keyword>
<comment type="function">
    <text evidence="11">Catalyzes the phosphorylation of the hydroxyl group of 4-methyl-5-beta-hydroxyethylthiazole (THZ).</text>
</comment>